<evidence type="ECO:0000313" key="1">
    <source>
        <dbReference type="EMBL" id="KIJ34206.1"/>
    </source>
</evidence>
<dbReference type="HOGENOM" id="CLU_083223_0_0_1"/>
<dbReference type="OrthoDB" id="5598396at2759"/>
<dbReference type="EMBL" id="KN837202">
    <property type="protein sequence ID" value="KIJ34206.1"/>
    <property type="molecule type" value="Genomic_DNA"/>
</dbReference>
<accession>A0A0C9VA44</accession>
<protein>
    <submittedName>
        <fullName evidence="1">Uncharacterized protein</fullName>
    </submittedName>
</protein>
<organism evidence="1 2">
    <name type="scientific">Sphaerobolus stellatus (strain SS14)</name>
    <dbReference type="NCBI Taxonomy" id="990650"/>
    <lineage>
        <taxon>Eukaryota</taxon>
        <taxon>Fungi</taxon>
        <taxon>Dikarya</taxon>
        <taxon>Basidiomycota</taxon>
        <taxon>Agaricomycotina</taxon>
        <taxon>Agaricomycetes</taxon>
        <taxon>Phallomycetidae</taxon>
        <taxon>Geastrales</taxon>
        <taxon>Sphaerobolaceae</taxon>
        <taxon>Sphaerobolus</taxon>
    </lineage>
</organism>
<evidence type="ECO:0000313" key="2">
    <source>
        <dbReference type="Proteomes" id="UP000054279"/>
    </source>
</evidence>
<reference evidence="1 2" key="1">
    <citation type="submission" date="2014-06" db="EMBL/GenBank/DDBJ databases">
        <title>Evolutionary Origins and Diversification of the Mycorrhizal Mutualists.</title>
        <authorList>
            <consortium name="DOE Joint Genome Institute"/>
            <consortium name="Mycorrhizal Genomics Consortium"/>
            <person name="Kohler A."/>
            <person name="Kuo A."/>
            <person name="Nagy L.G."/>
            <person name="Floudas D."/>
            <person name="Copeland A."/>
            <person name="Barry K.W."/>
            <person name="Cichocki N."/>
            <person name="Veneault-Fourrey C."/>
            <person name="LaButti K."/>
            <person name="Lindquist E.A."/>
            <person name="Lipzen A."/>
            <person name="Lundell T."/>
            <person name="Morin E."/>
            <person name="Murat C."/>
            <person name="Riley R."/>
            <person name="Ohm R."/>
            <person name="Sun H."/>
            <person name="Tunlid A."/>
            <person name="Henrissat B."/>
            <person name="Grigoriev I.V."/>
            <person name="Hibbett D.S."/>
            <person name="Martin F."/>
        </authorList>
    </citation>
    <scope>NUCLEOTIDE SEQUENCE [LARGE SCALE GENOMIC DNA]</scope>
    <source>
        <strain evidence="1 2">SS14</strain>
    </source>
</reference>
<gene>
    <name evidence="1" type="ORF">M422DRAFT_182355</name>
</gene>
<sequence length="200" mass="22570">MHGFPAKLTTDTLSLFIVYMAHHIKPSSIRCYLSGICNSLESCYPNVCEAYSTPIICYTLGGMKKVRGSQPTQHKCALKHEDLVQIISHLSSPSHDNLLFAAMLLMGFYGLLRLRELTVPDMFTKCTTRKLTLWHTLIIEEGVQFSFTPPFHEADHFYTGSTVIIQVLPHSPLNPLYHLHHYIASRPLLPASTHPLVDLL</sequence>
<dbReference type="AlphaFoldDB" id="A0A0C9VA44"/>
<keyword evidence="2" id="KW-1185">Reference proteome</keyword>
<proteinExistence type="predicted"/>
<dbReference type="Proteomes" id="UP000054279">
    <property type="component" value="Unassembled WGS sequence"/>
</dbReference>
<name>A0A0C9VA44_SPHS4</name>